<feature type="transmembrane region" description="Helical" evidence="10">
    <location>
        <begin position="110"/>
        <end position="135"/>
    </location>
</feature>
<evidence type="ECO:0000256" key="3">
    <source>
        <dbReference type="ARBA" id="ARBA00005989"/>
    </source>
</evidence>
<dbReference type="InterPro" id="IPR005217">
    <property type="entry name" value="EfeU/FTR1-like"/>
</dbReference>
<evidence type="ECO:0000313" key="14">
    <source>
        <dbReference type="Proteomes" id="UP000030106"/>
    </source>
</evidence>
<keyword evidence="9 10" id="KW-0472">Membrane</keyword>
<feature type="domain" description="Imelysin-like" evidence="11">
    <location>
        <begin position="389"/>
        <end position="620"/>
    </location>
</feature>
<evidence type="ECO:0000256" key="10">
    <source>
        <dbReference type="SAM" id="Phobius"/>
    </source>
</evidence>
<dbReference type="Pfam" id="PF09375">
    <property type="entry name" value="Peptidase_M75"/>
    <property type="match status" value="1"/>
</dbReference>
<reference evidence="13 14" key="1">
    <citation type="submission" date="2012-10" db="EMBL/GenBank/DDBJ databases">
        <title>Genome sequencing and analysis of entomopathogenic fungi Beauveria bassiana D1-5.</title>
        <authorList>
            <person name="Li Q."/>
            <person name="Wang L."/>
            <person name="Zhang Z."/>
            <person name="Wang Q."/>
            <person name="Ren J."/>
            <person name="Wang M."/>
            <person name="Xu W."/>
            <person name="Wang J."/>
            <person name="Lu Y."/>
            <person name="Du Q."/>
            <person name="Sun Z."/>
        </authorList>
    </citation>
    <scope>NUCLEOTIDE SEQUENCE [LARGE SCALE GENOMIC DNA]</scope>
    <source>
        <strain evidence="13 14">D1-5</strain>
    </source>
</reference>
<sequence length="627" mass="68967">MLREGLEAALIVSLIASYLKRTQRGQWIAVMWIGVFAAAALCLGLGIFINETTGEFPQKEQELFEGIVAVIAVFILTWMVFWMRKVSRNVKVQLEQAVDNALHSKGNHGWALIMMVFFAVAREGLESVFFLLAAFQQDVGIWPPLGAMLGLATAIVLGFLIYWGGIRLNLGAFFKWTSLFILLVAAGLAAGAVRAFHEAGLWNHFQDIAFDMSNTLSTHSLTGTLLEGIFGYQETPTVSEVAMYFIYLIPALVMTKHFRLKALHVALLALVSSTFAAQAADIPQVKVTVTDKQCEPMNVTVNAGKTQFIIQNNSQKALEWEILKGVMVVEERENIAPGFSQKLTANLQPGEYDMTCGLLTNPKGKLVVKATGKQEAPKSDLLALTGPITEYKAYVTAEVAELVKGTKAFTDAVKAGDLEKAKALYAPTRQHYERIEPIAELFSDLDSSIDAREDDFEKKADDPKFTGFHRLEKILFGDNTTKDAAQFADKLNADVLDLQTRVSELAFPPSKVVGGAAGLIEEVAATKISGEEDRYSHTDLWDFQANVDGAQKIVDLLRPQLTKEDPALLAKVDANFKKVDAILAKYRTKDGFETYDKLTDADRKALKGPITTLAEDLSQLRGVMGLD</sequence>
<proteinExistence type="inferred from homology"/>
<dbReference type="AlphaFoldDB" id="A0A0A2VUW7"/>
<dbReference type="InterPro" id="IPR053377">
    <property type="entry name" value="Iron_uptake_EfeM/EfeO"/>
</dbReference>
<dbReference type="InterPro" id="IPR008972">
    <property type="entry name" value="Cupredoxin"/>
</dbReference>
<keyword evidence="5" id="KW-0813">Transport</keyword>
<dbReference type="SUPFAM" id="SSF49503">
    <property type="entry name" value="Cupredoxins"/>
    <property type="match status" value="1"/>
</dbReference>
<dbReference type="NCBIfam" id="TIGR00145">
    <property type="entry name" value="EfeU/Ftr1 family ferrous iron transporter subunit"/>
    <property type="match status" value="1"/>
</dbReference>
<evidence type="ECO:0000256" key="7">
    <source>
        <dbReference type="ARBA" id="ARBA00022729"/>
    </source>
</evidence>
<evidence type="ECO:0000256" key="2">
    <source>
        <dbReference type="ARBA" id="ARBA00004418"/>
    </source>
</evidence>
<feature type="transmembrane region" description="Helical" evidence="10">
    <location>
        <begin position="141"/>
        <end position="164"/>
    </location>
</feature>
<keyword evidence="5" id="KW-0410">Iron transport</keyword>
<comment type="caution">
    <text evidence="13">The sequence shown here is derived from an EMBL/GenBank/DDBJ whole genome shotgun (WGS) entry which is preliminary data.</text>
</comment>
<dbReference type="GO" id="GO:0042597">
    <property type="term" value="C:periplasmic space"/>
    <property type="evidence" value="ECO:0007669"/>
    <property type="project" value="UniProtKB-SubCell"/>
</dbReference>
<evidence type="ECO:0000259" key="11">
    <source>
        <dbReference type="Pfam" id="PF09375"/>
    </source>
</evidence>
<name>A0A0A2VUW7_BEABA</name>
<feature type="transmembrane region" description="Helical" evidence="10">
    <location>
        <begin position="64"/>
        <end position="83"/>
    </location>
</feature>
<accession>A0A0A2VUW7</accession>
<evidence type="ECO:0000256" key="6">
    <source>
        <dbReference type="ARBA" id="ARBA00022692"/>
    </source>
</evidence>
<dbReference type="NCBIfam" id="NF007697">
    <property type="entry name" value="PRK10378.1"/>
    <property type="match status" value="1"/>
</dbReference>
<dbReference type="NCBIfam" id="NF041756">
    <property type="entry name" value="EfeU"/>
    <property type="match status" value="1"/>
</dbReference>
<dbReference type="STRING" id="1245745.A0A0A2VUW7"/>
<keyword evidence="6 10" id="KW-0812">Transmembrane</keyword>
<dbReference type="EMBL" id="ANFO01000216">
    <property type="protein sequence ID" value="KGQ11438.1"/>
    <property type="molecule type" value="Genomic_DNA"/>
</dbReference>
<keyword evidence="5" id="KW-0406">Ion transport</keyword>
<feature type="transmembrane region" description="Helical" evidence="10">
    <location>
        <begin position="176"/>
        <end position="196"/>
    </location>
</feature>
<comment type="similarity">
    <text evidence="4">Belongs to the oxidase-dependent Fe transporter (OFeT) (TC 9.A.10.1) family.</text>
</comment>
<organism evidence="13 14">
    <name type="scientific">Beauveria bassiana D1-5</name>
    <dbReference type="NCBI Taxonomy" id="1245745"/>
    <lineage>
        <taxon>Eukaryota</taxon>
        <taxon>Fungi</taxon>
        <taxon>Dikarya</taxon>
        <taxon>Ascomycota</taxon>
        <taxon>Pezizomycotina</taxon>
        <taxon>Sordariomycetes</taxon>
        <taxon>Hypocreomycetidae</taxon>
        <taxon>Hypocreales</taxon>
        <taxon>Cordycipitaceae</taxon>
        <taxon>Beauveria</taxon>
    </lineage>
</organism>
<comment type="subcellular location">
    <subcellularLocation>
        <location evidence="1">Membrane</location>
        <topology evidence="1">Multi-pass membrane protein</topology>
    </subcellularLocation>
    <subcellularLocation>
        <location evidence="2">Periplasm</location>
    </subcellularLocation>
</comment>
<feature type="domain" description="EfeO-type cupredoxin-like" evidence="12">
    <location>
        <begin position="265"/>
        <end position="368"/>
    </location>
</feature>
<comment type="similarity">
    <text evidence="3">Belongs to the EfeM/EfeO family.</text>
</comment>
<dbReference type="InterPro" id="IPR050894">
    <property type="entry name" value="EfeM/EfeO_iron_uptake"/>
</dbReference>
<protein>
    <submittedName>
        <fullName evidence="13">Iron uptake system component EfeO</fullName>
    </submittedName>
</protein>
<dbReference type="Proteomes" id="UP000030106">
    <property type="component" value="Unassembled WGS sequence"/>
</dbReference>
<dbReference type="NCBIfam" id="NF041757">
    <property type="entry name" value="EfeO"/>
    <property type="match status" value="1"/>
</dbReference>
<keyword evidence="5" id="KW-0408">Iron</keyword>
<evidence type="ECO:0000256" key="1">
    <source>
        <dbReference type="ARBA" id="ARBA00004141"/>
    </source>
</evidence>
<dbReference type="Gene3D" id="2.60.40.420">
    <property type="entry name" value="Cupredoxins - blue copper proteins"/>
    <property type="match status" value="1"/>
</dbReference>
<dbReference type="InterPro" id="IPR004923">
    <property type="entry name" value="FTR1/Fip1/EfeU"/>
</dbReference>
<dbReference type="Pfam" id="PF13473">
    <property type="entry name" value="Cupredoxin_1"/>
    <property type="match status" value="1"/>
</dbReference>
<evidence type="ECO:0000313" key="13">
    <source>
        <dbReference type="EMBL" id="KGQ11438.1"/>
    </source>
</evidence>
<dbReference type="Pfam" id="PF03239">
    <property type="entry name" value="FTR1"/>
    <property type="match status" value="1"/>
</dbReference>
<evidence type="ECO:0000256" key="9">
    <source>
        <dbReference type="ARBA" id="ARBA00023136"/>
    </source>
</evidence>
<dbReference type="InterPro" id="IPR028096">
    <property type="entry name" value="EfeO_Cupredoxin"/>
</dbReference>
<keyword evidence="7" id="KW-0732">Signal</keyword>
<dbReference type="GO" id="GO:0005381">
    <property type="term" value="F:iron ion transmembrane transporter activity"/>
    <property type="evidence" value="ECO:0007669"/>
    <property type="project" value="InterPro"/>
</dbReference>
<dbReference type="PANTHER" id="PTHR39192">
    <property type="entry name" value="IRON UPTAKE SYSTEM COMPONENT EFEO"/>
    <property type="match status" value="1"/>
</dbReference>
<dbReference type="Gene3D" id="1.20.1420.20">
    <property type="entry name" value="M75 peptidase, HXXE motif"/>
    <property type="match status" value="1"/>
</dbReference>
<dbReference type="GO" id="GO:0033573">
    <property type="term" value="C:high-affinity iron permease complex"/>
    <property type="evidence" value="ECO:0007669"/>
    <property type="project" value="InterPro"/>
</dbReference>
<dbReference type="HOGENOM" id="CLU_026985_0_0_1"/>
<evidence type="ECO:0000256" key="5">
    <source>
        <dbReference type="ARBA" id="ARBA00022496"/>
    </source>
</evidence>
<dbReference type="InterPro" id="IPR018976">
    <property type="entry name" value="Imelysin-like"/>
</dbReference>
<dbReference type="InterPro" id="IPR034981">
    <property type="entry name" value="Imelysin-like_EfeO/Algp7"/>
</dbReference>
<evidence type="ECO:0000256" key="4">
    <source>
        <dbReference type="ARBA" id="ARBA00008333"/>
    </source>
</evidence>
<dbReference type="InterPro" id="IPR038352">
    <property type="entry name" value="Imelysin_sf"/>
</dbReference>
<dbReference type="PANTHER" id="PTHR39192:SF1">
    <property type="entry name" value="IRON UPTAKE SYSTEM COMPONENT EFEO"/>
    <property type="match status" value="1"/>
</dbReference>
<feature type="transmembrane region" description="Helical" evidence="10">
    <location>
        <begin position="27"/>
        <end position="49"/>
    </location>
</feature>
<evidence type="ECO:0000256" key="8">
    <source>
        <dbReference type="ARBA" id="ARBA00022989"/>
    </source>
</evidence>
<dbReference type="CDD" id="cd14656">
    <property type="entry name" value="Imelysin-like_EfeO"/>
    <property type="match status" value="1"/>
</dbReference>
<gene>
    <name evidence="13" type="ORF">BBAD15_g2798</name>
</gene>
<keyword evidence="8 10" id="KW-1133">Transmembrane helix</keyword>
<evidence type="ECO:0000259" key="12">
    <source>
        <dbReference type="Pfam" id="PF13473"/>
    </source>
</evidence>